<keyword evidence="2" id="KW-1185">Reference proteome</keyword>
<dbReference type="HOGENOM" id="CLU_1870773_0_0_2"/>
<accession>A0A0E3SIK5</accession>
<proteinExistence type="predicted"/>
<gene>
    <name evidence="1" type="ORF">MSHOH_3365</name>
</gene>
<dbReference type="GeneID" id="24832702"/>
<sequence length="160" mass="17230">MNKYMKVSLFLIFMCWGLSAFSGCVASEEGEFSSVSVENIKVRPLSEGNSTPVSGVTENVLNVTACIINAGKEDSSVLLIRFKLEESDSIEPTSSREVATKNVELDCIKGRSMLYQSVQMAVPGPGTYDIEVFVSEEGKSSSPGLGMVFFVGEEGEVGTF</sequence>
<dbReference type="PROSITE" id="PS51257">
    <property type="entry name" value="PROKAR_LIPOPROTEIN"/>
    <property type="match status" value="1"/>
</dbReference>
<dbReference type="EMBL" id="CP009516">
    <property type="protein sequence ID" value="AKB79848.1"/>
    <property type="molecule type" value="Genomic_DNA"/>
</dbReference>
<dbReference type="PATRIC" id="fig|1434110.4.peg.4318"/>
<dbReference type="Proteomes" id="UP000033101">
    <property type="component" value="Chromosome"/>
</dbReference>
<name>A0A0E3SIK5_9EURY</name>
<evidence type="ECO:0008006" key="3">
    <source>
        <dbReference type="Google" id="ProtNLM"/>
    </source>
</evidence>
<dbReference type="STRING" id="1434110.MSHOH_3365"/>
<dbReference type="AlphaFoldDB" id="A0A0E3SIK5"/>
<organism evidence="1 2">
    <name type="scientific">Methanosarcina horonobensis HB-1 = JCM 15518</name>
    <dbReference type="NCBI Taxonomy" id="1434110"/>
    <lineage>
        <taxon>Archaea</taxon>
        <taxon>Methanobacteriati</taxon>
        <taxon>Methanobacteriota</taxon>
        <taxon>Stenosarchaea group</taxon>
        <taxon>Methanomicrobia</taxon>
        <taxon>Methanosarcinales</taxon>
        <taxon>Methanosarcinaceae</taxon>
        <taxon>Methanosarcina</taxon>
    </lineage>
</organism>
<evidence type="ECO:0000313" key="1">
    <source>
        <dbReference type="EMBL" id="AKB79848.1"/>
    </source>
</evidence>
<evidence type="ECO:0000313" key="2">
    <source>
        <dbReference type="Proteomes" id="UP000033101"/>
    </source>
</evidence>
<dbReference type="RefSeq" id="WP_158024235.1">
    <property type="nucleotide sequence ID" value="NZ_CP009516.1"/>
</dbReference>
<protein>
    <recommendedName>
        <fullName evidence="3">CARDB domain-containing protein</fullName>
    </recommendedName>
</protein>
<dbReference type="KEGG" id="mhor:MSHOH_3365"/>
<reference evidence="1 2" key="1">
    <citation type="submission" date="2014-07" db="EMBL/GenBank/DDBJ databases">
        <title>Methanogenic archaea and the global carbon cycle.</title>
        <authorList>
            <person name="Henriksen J.R."/>
            <person name="Luke J."/>
            <person name="Reinhart S."/>
            <person name="Benedict M.N."/>
            <person name="Youngblut N.D."/>
            <person name="Metcalf M.E."/>
            <person name="Whitaker R.J."/>
            <person name="Metcalf W.W."/>
        </authorList>
    </citation>
    <scope>NUCLEOTIDE SEQUENCE [LARGE SCALE GENOMIC DNA]</scope>
    <source>
        <strain evidence="1 2">HB-1</strain>
    </source>
</reference>
<dbReference type="OrthoDB" id="134708at2157"/>